<dbReference type="Gene3D" id="3.40.47.10">
    <property type="match status" value="3"/>
</dbReference>
<dbReference type="InterPro" id="IPR020841">
    <property type="entry name" value="PKS_Beta-ketoAc_synthase_dom"/>
</dbReference>
<dbReference type="InterPro" id="IPR013968">
    <property type="entry name" value="PKS_KR"/>
</dbReference>
<dbReference type="InterPro" id="IPR014043">
    <property type="entry name" value="Acyl_transferase_dom"/>
</dbReference>
<dbReference type="InterPro" id="IPR020843">
    <property type="entry name" value="ER"/>
</dbReference>
<dbReference type="SMART" id="SM00829">
    <property type="entry name" value="PKS_ER"/>
    <property type="match status" value="1"/>
</dbReference>
<dbReference type="Pfam" id="PF14765">
    <property type="entry name" value="PS-DH"/>
    <property type="match status" value="1"/>
</dbReference>
<evidence type="ECO:0000256" key="3">
    <source>
        <dbReference type="ARBA" id="ARBA00022679"/>
    </source>
</evidence>
<dbReference type="SUPFAM" id="SSF55048">
    <property type="entry name" value="Probable ACP-binding domain of malonyl-CoA ACP transacylase"/>
    <property type="match status" value="3"/>
</dbReference>
<dbReference type="InterPro" id="IPR032821">
    <property type="entry name" value="PKS_assoc"/>
</dbReference>
<dbReference type="FunFam" id="3.40.47.10:FF:000019">
    <property type="entry name" value="Polyketide synthase type I"/>
    <property type="match status" value="2"/>
</dbReference>
<feature type="region of interest" description="Disordered" evidence="7">
    <location>
        <begin position="3306"/>
        <end position="3344"/>
    </location>
</feature>
<sequence length="5016" mass="515881">MPEPAPATARSTPIAVVGIGCRFPGGVRDLDSFGAVLTSGTTVFRAVPATRWGRRYSDPDRVRPGTTAGHVGGFLDEIDRFDAAFFGISPREASVMDPQQRLVLEVGWEAMSDSGRTMDAWRGTRTGTFLGMLAQDYGTLHLKTRGIEGIGPHYASGNEFSFAAGRLAYVFDLHGPTTAVTSGCSSSLLAVHQAVASLRSGECDTALAGGVSLMITPELSVYMSSIGAISPTGRCRPFAADADGILRSEGCALVVLKRLPDALADADRIHGVIRASVANHDGRGLGITAPNGMAQAALLRSALTEAGLGASGIDYAEAHGTGTPLGDQVELMALDEVYGSGRPEGRPLFVGSNKAVFGHTDGAAGAAGLLKGLWVTRAREVPAQPDPGPLTSAVDWEGGTIAVPVAAAGLPVADRPVRAGVSSFGLSGTNVHVIVEGADDEPAGSAAPGPPPAPYVLLASAFHQDGVAEQVDAMRERVAGCGAALGDLLASAATRRTHERHRYAAVAAGPDELMAALGDPLEPPEGAYAGTADPEGPPAVAFVYSGQGAQWPGMAADLYESSPVFRETLDECDALIRRHAAWSLVDELRRTGDSRLGRTDVAQPALLAVQVALTRWLAGCGIRPETAVGHSVGEIAAAHAAGALSLPDAVLLAVRRGEILQETSGQGAMLAVRASRDAVMAAIGELGPRVAVAAVNGPESVVLSGPADGVDAAAAALGERGLRCKRLAGGYAFHSPVVAGCGPRLRAAAAELTAAEPSLRLLSSVVPDGPGVRLDAGYWERNLTDPVLLWPAIDGLLAEGEQALVEIGPHPTLVRPLADAAGRRRRRGPVTGTLRRDEPGPLALCRTAARLHVGGVDVDWTKITGLPGRYRTLPVPTWGGDRHWLPGVRPGDQGGGPAGPGAAAPPAQVRLSMLDADGRVIGEMVAHPVATAAPVAAAGTASGGAEAPVPAPPAARSVRDDGGFLRRVEEHVAEILGLGADRRPARRRGLFDQGLDSLTALELRDRLAAEFGLELPATIVFEKPTIEALGAFLAEAAPDAAGGGTPARPAVPAGGTAAGAGGAGDGGPAEDAIAVIGLGCRLPGADSPERFWGLLAEGRHAVRALPAVRRADPIWAEAGPGVPTRGGYLDEVAGFDAEFFRVSPREARSLDPQHRLLLEVAWEALEDAGLPAHALEGRAAGVYFGLNTADYQQLLTRDMADVDHFYGTGTTFAAAVGRLSYFLGLSGPSIAVDTACSSSLTAVHLACQGLRQGDCEVAVVGGANVIVAPTVSVSMSGAGALAPDGRCKTFDDAADGYGRGEGAAALVLKPLGAAVRDGDRVHAVIRGSAVNQDGASGGMTVPSASAQVAVIRRAVDAAGWAPHEVDYVEAHGTGTPLGDPIEVRALAEALGPGRAADEALLIGAAKANIGHLEAAAGVAGLLKVILALRHGELPPHPLDRPSTQIDWDRLPVSVVTERRPWPRRRRPRRAGVSSFGFSGSNAHVVVEQPPEPPAPAVPPRQAPPYVLMVTAAAEAALRQAAGRLAARLREAPGELDDIVFTAAYRRSWLSHRLAVTGQDAAAIADALEEAAAGNTPPAVRTGHVPDDARRTVGFRFGAEPPADGLRARLASAPEYAGALRSCGERLEALTGILLDPFAGPPEVAPAAYLLCHHVAAARLWATVGLAPEAVLGEGAGLLGAAWAAGRLDLDDALRVAVGQVSGIALRPGRLPEIRADGEGPVTSVRELAQRVRAAGPAGPPERAGAELAAAGVDALVDVLPHEPPGPPADRAGDRAGADDPLDRIAGTAAELFVTGAAPAPAKAPRRPVGLPAYPWQHRRHWYREAAGTDGDRPPVPCLLSASSSAGLRAQAAALREFTAGSKEPGLLDVGSSLAALPRSGAHRGVVLAGDAGGLRDGLTALADGRTAPNLVQGVAGGESKTALVFPGQGAQWQGMSADLMTSEPVFAEHMRACGEALAEFTDWSLRAVVGGEPGAPGLDRADVVQPVLFAVMVSLAELWRSYGVEPAAVAGHSQGEIAAAHVAGGLSLRDAARVVALRSAELSHLAGRGGMAAVALGEDAAERLLSPFHDRLSIAAVNGPTSVVVSGDAGALGDLAGVCEGEGVRFRRVEVDYASHSPHVERIAERLERVLAGITPRPGNVPFYSSVTGEPLDTAELGPGYWYRNLRQCVRFEKAVRALLADGHDLFIEASPHPVLTAAVEETAEQAGAAGARALGTLRRNDGGTGRFMSSLAEAYVHGAGVDVRPVFAGHGPRPGAIPDVAGHELDAWRYRVDWRPAADPREAGPGGTWLVLAPGTGLGREWAAAAQGALAARGAVVRLLVLDPARDGRDRIAGLLREETGGGAAGVLSTLAMDERPHQEFPDVPAGLAATLALVQALGEVGADIPMWLATTGAVGADGTGGDLESPVQAQAWGLGRVAGLEHPQRWGGLVDLPRSSSPEALDRLCGALGGGLGAEDQLAVRDGGVYVPRLVRDPVSGRPAARDWRPRGSVLVTGGTGRLGRCLARWLAASGAEHVVLAGRRGAAAPGAAELEAELVRSGTPVTVAACDVADRAALEGLLREARAAGRPVRTVLHAAVVPEPGPLSGTTPAQLAGTLRAKVTGARVLDEVLSDDSADPVDAFVLFSSVAGVWGAAENGVFAAADAYLDALAARRRAGGRAGTAIAWSFWNAFGEDSDDLAVRDMFTSQSERQGLPLLDPGQALRSLRQVLDRDETSVVVADVEWQRFAPLYTAARSRPLLADLPDARGADGGAPGRGEDEAGDGALARLLAGLPESEREWAVLDLVRTEAAAVLGYERAGDVDPDRPFTELGSDSVTAVELRTRLNEATGLRLPASLAFDHPTAAAVTGHLLELAPGGPADPAAESAPAGMPGPVPAAGEPMAIVGMACRLPGGADSPEEYWRLLAGGRDAVSGFPGDRGWDLAGLFDPDPDHPGTSYVRESGFVDRVADFDAEFFGISPREAATMDPRQRLLLETSWELFEHAGVDPGSLKGSRTGVFVGAGPTDYATGAPLAPRSAEGYAVTGSTPAVISGRVSYVFGLEGPAVTVDTACSSALVALHMACQSLRAGECSMAVAGGVAVISSPKVFVEFSRQRALSPDGRCKAFAEAADGTGFAEGVALLLVEPLSEARRRGHEILALIRGSAMNQDGASNGLTAPNGPSQQRVIREALRISGMTSGDVDVVEAHGTGTTLGDPIEAQALLATYGQDRPPGRPVLLGSVKSNIGHTQAAAGAAGVMKMVLAMRHGVVPATLHVDEPNRHVDWSAGDLRLAVEATPWPETGRPRRAGVSSFGVSGTNAHLILEQPPAEPPERDGDAESAPAPGAAGAAAEGEEAAPPVPWPVSAASPASLRLQADRLRRMLADGPGPRARDIGWSLATSRAALPHRAVLLGGGRDDRVRRLSRLAEGEPDPGLVYGTAHRRPRIVFVFPGQGGQWPGMAAELLDTCPVFADLVRDCERALAPHTDWSLTEVIRGSEGAPGLDRVDVVQPALFAVMVSLAGLWRHHGVHPAAVVGHSQGEIAAACVAGALSLEDAAKVVAVRSAALARLAGSAGMASLQAGEERAAGLLAPWQGRLTIAAVNGPSQVVVAGDAGALDELAAECERQEIRIRRIGVDYAAHSAQVEPLRDALLARLDGIAPQGARIPFYSSVTGEPVDTGGLDPRYWYRNLREPVRFDQAARTLLDHGFDMFVEASPHPVLTGAVLGNALAADGAREPVTVGSLRRDEGGMARFTAALAEAWANGADLDWAALIPGGGRVPLPTYAFDRRRFWMDDESAAADPAALGVASADHPLLGAAVELADGGGLVLTGRLSAGTQPWLADHAVNGVSLLPGTGFAELVLRAGAEAGCPRIEELTLEAPLLLSGDEALCLQLAVGPLDDAGHRTAAVYSRPDGDAGKAGDWTRHASAVLAADGGTAPVPLADWPPPGAEPVPLDPEAFYAAGAEAGYTYGPSFRGLARAWRRGEEIFAEVAPPAQVRDEAGRYGVHPAVLDAALHAMVLAPSAGQGDGGTGTVRLPFSLAGVSLFASGAPALRVRISPAGPDTVALTAADGTGDPVLRIESLVTRPVEAGRLAAAANRADRSLFRMDWVPLPLPETRAGGGWAVLGEDAPGLAAGLGGAGISAHSYPGMAAFLGALAGGAPCPRVVVLPCAAAAGAGLPGSALDLTGAVLRDVQDWLADDRTAEARLVVATRLAVAAGGPGEVRDPAAAAVWGLLRSAQAENPDRIVLADLDGRDGAAALAHALAGDEPQIAIRRGAALVPRLAPAGPPHALTPPPGGRWRLEADRAGVLDAMSVAACPETGEPLAPGQVRVRVRAAGISFHDLLVALGMPPDDDLFIGGEGAGVVQATGPGVTGLEPGDRVLGLMPAAFGTEAVTDHRRLVRMPPDWTFEQAASVPSAFLTAHFALDRTAGLRAGQRVLVHAAAGGVGMAAVQLARHLGAEVFATAAPAKHDALRRMGLDDAHIASSRDTAFADQVLAATGGEGVDVVLNSLAGELVDASLRVLPGGGHLVELGKTDRRDPEQVAAAYPGVVYRPVDLVPDTTPELIRTMLDDVVRLLRDGAVKPLPVRTWDVRAAPEAFRFMARALHVGKLVLTIPPAPDPAGTVLVTGGTGTLGALVAKHLAGPWGMRRLLLVSRQGEAAPGAERLRAELAELGADVRLAACDVADGAALADLLAGVPADRPLTAVVHTAGVLDDTVFTSLTAERLAPVLRPKVDAAVHLDRLTRDLDLGMFVLFSSAAGLLGNPGQANYGAANVFLDTLAGARNAGGRAATSIAWGLWAPESALTGQMSAQDRGRLARAGAQAMPVAEALDLFDHATLAGEPLIVAAHIDRGALRAQDAEGTLPAVLRRLVPRGARPVPRAREDGASAGLAGRLAGMAAVERRQALLNLVRKQAAAVLGHGSATALDADRGFLEMGFDSLTAVELRNRLAAATGLRLPATVIFDCPTPADLAQQLEELVSPEGDGPGPADGGDGETPGDDEISTVDAMDVDELIRAVHGANGHEPSSLE</sequence>
<evidence type="ECO:0000259" key="10">
    <source>
        <dbReference type="PROSITE" id="PS52019"/>
    </source>
</evidence>
<dbReference type="Gene3D" id="3.40.50.11460">
    <property type="match status" value="1"/>
</dbReference>
<dbReference type="InterPro" id="IPR018201">
    <property type="entry name" value="Ketoacyl_synth_AS"/>
</dbReference>
<evidence type="ECO:0000259" key="8">
    <source>
        <dbReference type="PROSITE" id="PS50075"/>
    </source>
</evidence>
<dbReference type="GO" id="GO:0005886">
    <property type="term" value="C:plasma membrane"/>
    <property type="evidence" value="ECO:0007669"/>
    <property type="project" value="TreeGrafter"/>
</dbReference>
<feature type="active site" description="Proton acceptor; for dehydratase activity" evidence="6">
    <location>
        <position position="3825"/>
    </location>
</feature>
<dbReference type="PANTHER" id="PTHR43775">
    <property type="entry name" value="FATTY ACID SYNTHASE"/>
    <property type="match status" value="1"/>
</dbReference>
<dbReference type="GO" id="GO:0004312">
    <property type="term" value="F:fatty acid synthase activity"/>
    <property type="evidence" value="ECO:0007669"/>
    <property type="project" value="TreeGrafter"/>
</dbReference>
<dbReference type="InterPro" id="IPR014030">
    <property type="entry name" value="Ketoacyl_synth_N"/>
</dbReference>
<dbReference type="Pfam" id="PF21089">
    <property type="entry name" value="PKS_DH_N"/>
    <property type="match status" value="1"/>
</dbReference>
<dbReference type="SUPFAM" id="SSF51735">
    <property type="entry name" value="NAD(P)-binding Rossmann-fold domains"/>
    <property type="match status" value="5"/>
</dbReference>
<dbReference type="InterPro" id="IPR014031">
    <property type="entry name" value="Ketoacyl_synth_C"/>
</dbReference>
<dbReference type="Pfam" id="PF22953">
    <property type="entry name" value="SpnB_Rossmann"/>
    <property type="match status" value="1"/>
</dbReference>
<feature type="region of interest" description="Disordered" evidence="7">
    <location>
        <begin position="1040"/>
        <end position="1064"/>
    </location>
</feature>
<dbReference type="GO" id="GO:0006633">
    <property type="term" value="P:fatty acid biosynthetic process"/>
    <property type="evidence" value="ECO:0007669"/>
    <property type="project" value="InterPro"/>
</dbReference>
<dbReference type="InterPro" id="IPR016035">
    <property type="entry name" value="Acyl_Trfase/lysoPLipase"/>
</dbReference>
<evidence type="ECO:0000313" key="12">
    <source>
        <dbReference type="Proteomes" id="UP000198420"/>
    </source>
</evidence>
<evidence type="ECO:0000256" key="1">
    <source>
        <dbReference type="ARBA" id="ARBA00022450"/>
    </source>
</evidence>
<keyword evidence="2" id="KW-0597">Phosphoprotein</keyword>
<dbReference type="Pfam" id="PF13602">
    <property type="entry name" value="ADH_zinc_N_2"/>
    <property type="match status" value="1"/>
</dbReference>
<dbReference type="SUPFAM" id="SSF52151">
    <property type="entry name" value="FabD/lysophospholipase-like"/>
    <property type="match status" value="4"/>
</dbReference>
<feature type="domain" description="Ketosynthase family 3 (KS3)" evidence="9">
    <location>
        <begin position="1070"/>
        <end position="1488"/>
    </location>
</feature>
<dbReference type="GO" id="GO:0071770">
    <property type="term" value="P:DIM/DIP cell wall layer assembly"/>
    <property type="evidence" value="ECO:0007669"/>
    <property type="project" value="TreeGrafter"/>
</dbReference>
<dbReference type="Gene3D" id="3.40.366.10">
    <property type="entry name" value="Malonyl-Coenzyme A Acyl Carrier Protein, domain 2"/>
    <property type="match status" value="4"/>
</dbReference>
<evidence type="ECO:0000256" key="4">
    <source>
        <dbReference type="ARBA" id="ARBA00023268"/>
    </source>
</evidence>
<dbReference type="PROSITE" id="PS52004">
    <property type="entry name" value="KS3_2"/>
    <property type="match status" value="3"/>
</dbReference>
<dbReference type="PANTHER" id="PTHR43775:SF51">
    <property type="entry name" value="INACTIVE PHENOLPHTHIOCEROL SYNTHESIS POLYKETIDE SYNTHASE TYPE I PKS1-RELATED"/>
    <property type="match status" value="1"/>
</dbReference>
<proteinExistence type="predicted"/>
<dbReference type="Pfam" id="PF08240">
    <property type="entry name" value="ADH_N"/>
    <property type="match status" value="1"/>
</dbReference>
<dbReference type="InterPro" id="IPR016036">
    <property type="entry name" value="Malonyl_transacylase_ACP-bd"/>
</dbReference>
<dbReference type="PROSITE" id="PS01162">
    <property type="entry name" value="QOR_ZETA_CRYSTAL"/>
    <property type="match status" value="1"/>
</dbReference>
<dbReference type="SUPFAM" id="SSF50129">
    <property type="entry name" value="GroES-like"/>
    <property type="match status" value="1"/>
</dbReference>
<keyword evidence="5" id="KW-0012">Acyltransferase</keyword>
<dbReference type="InterPro" id="IPR049551">
    <property type="entry name" value="PKS_DH_C"/>
</dbReference>
<dbReference type="Gene3D" id="1.10.1200.10">
    <property type="entry name" value="ACP-like"/>
    <property type="match status" value="3"/>
</dbReference>
<dbReference type="InterPro" id="IPR036736">
    <property type="entry name" value="ACP-like_sf"/>
</dbReference>
<feature type="domain" description="PKS/mFAS DH" evidence="10">
    <location>
        <begin position="3793"/>
        <end position="4076"/>
    </location>
</feature>
<dbReference type="Pfam" id="PF00109">
    <property type="entry name" value="ketoacyl-synt"/>
    <property type="match status" value="3"/>
</dbReference>
<dbReference type="InterPro" id="IPR050091">
    <property type="entry name" value="PKS_NRPS_Biosynth_Enz"/>
</dbReference>
<dbReference type="SMART" id="SM00823">
    <property type="entry name" value="PKS_PP"/>
    <property type="match status" value="3"/>
</dbReference>
<gene>
    <name evidence="11" type="ORF">SAMN06265355_104462</name>
</gene>
<feature type="domain" description="Ketosynthase family 3 (KS3)" evidence="9">
    <location>
        <begin position="2880"/>
        <end position="3306"/>
    </location>
</feature>
<dbReference type="Pfam" id="PF02801">
    <property type="entry name" value="Ketoacyl-synt_C"/>
    <property type="match status" value="3"/>
</dbReference>
<dbReference type="PROSITE" id="PS50075">
    <property type="entry name" value="CARRIER"/>
    <property type="match status" value="3"/>
</dbReference>
<evidence type="ECO:0000256" key="7">
    <source>
        <dbReference type="SAM" id="MobiDB-lite"/>
    </source>
</evidence>
<dbReference type="InterPro" id="IPR057326">
    <property type="entry name" value="KR_dom"/>
</dbReference>
<feature type="domain" description="Carrier" evidence="8">
    <location>
        <begin position="4891"/>
        <end position="4966"/>
    </location>
</feature>
<dbReference type="CDD" id="cd00833">
    <property type="entry name" value="PKS"/>
    <property type="match status" value="3"/>
</dbReference>
<feature type="domain" description="Carrier" evidence="8">
    <location>
        <begin position="962"/>
        <end position="1037"/>
    </location>
</feature>
<dbReference type="InterPro" id="IPR036291">
    <property type="entry name" value="NAD(P)-bd_dom_sf"/>
</dbReference>
<keyword evidence="1" id="KW-0596">Phosphopantetheine</keyword>
<dbReference type="CDD" id="cd08956">
    <property type="entry name" value="KR_3_FAS_SDR_x"/>
    <property type="match status" value="1"/>
</dbReference>
<protein>
    <submittedName>
        <fullName evidence="11">Acyl transferase domain-containing protein</fullName>
    </submittedName>
</protein>
<dbReference type="InterPro" id="IPR002364">
    <property type="entry name" value="Quin_OxRdtase/zeta-crystal_CS"/>
</dbReference>
<dbReference type="InterPro" id="IPR006162">
    <property type="entry name" value="Ppantetheine_attach_site"/>
</dbReference>
<evidence type="ECO:0000256" key="5">
    <source>
        <dbReference type="ARBA" id="ARBA00023315"/>
    </source>
</evidence>
<dbReference type="RefSeq" id="WP_089312062.1">
    <property type="nucleotide sequence ID" value="NZ_FZNP01000004.1"/>
</dbReference>
<dbReference type="FunFam" id="3.40.50.720:FF:000209">
    <property type="entry name" value="Polyketide synthase Pks12"/>
    <property type="match status" value="1"/>
</dbReference>
<dbReference type="InterPro" id="IPR020807">
    <property type="entry name" value="PKS_DH"/>
</dbReference>
<dbReference type="InterPro" id="IPR049900">
    <property type="entry name" value="PKS_mFAS_DH"/>
</dbReference>
<dbReference type="CDD" id="cd05195">
    <property type="entry name" value="enoyl_red"/>
    <property type="match status" value="1"/>
</dbReference>
<dbReference type="EMBL" id="FZNP01000004">
    <property type="protein sequence ID" value="SNR59681.1"/>
    <property type="molecule type" value="Genomic_DNA"/>
</dbReference>
<keyword evidence="12" id="KW-1185">Reference proteome</keyword>
<dbReference type="InterPro" id="IPR042104">
    <property type="entry name" value="PKS_dehydratase_sf"/>
</dbReference>
<dbReference type="FunFam" id="3.40.366.10:FF:000002">
    <property type="entry name" value="Probable polyketide synthase 2"/>
    <property type="match status" value="2"/>
</dbReference>
<dbReference type="SUPFAM" id="SSF47336">
    <property type="entry name" value="ACP-like"/>
    <property type="match status" value="3"/>
</dbReference>
<feature type="region of interest" description="N-terminal hotdog fold" evidence="6">
    <location>
        <begin position="3793"/>
        <end position="3919"/>
    </location>
</feature>
<dbReference type="InterPro" id="IPR013154">
    <property type="entry name" value="ADH-like_N"/>
</dbReference>
<dbReference type="Gene3D" id="3.30.70.3290">
    <property type="match status" value="3"/>
</dbReference>
<dbReference type="PROSITE" id="PS00606">
    <property type="entry name" value="KS3_1"/>
    <property type="match status" value="3"/>
</dbReference>
<dbReference type="GO" id="GO:0031177">
    <property type="term" value="F:phosphopantetheine binding"/>
    <property type="evidence" value="ECO:0007669"/>
    <property type="project" value="InterPro"/>
</dbReference>
<dbReference type="GO" id="GO:0004315">
    <property type="term" value="F:3-oxoacyl-[acyl-carrier-protein] synthase activity"/>
    <property type="evidence" value="ECO:0007669"/>
    <property type="project" value="InterPro"/>
</dbReference>
<feature type="region of interest" description="Disordered" evidence="7">
    <location>
        <begin position="4966"/>
        <end position="4994"/>
    </location>
</feature>
<organism evidence="11 12">
    <name type="scientific">Actinomadura mexicana</name>
    <dbReference type="NCBI Taxonomy" id="134959"/>
    <lineage>
        <taxon>Bacteria</taxon>
        <taxon>Bacillati</taxon>
        <taxon>Actinomycetota</taxon>
        <taxon>Actinomycetes</taxon>
        <taxon>Streptosporangiales</taxon>
        <taxon>Thermomonosporaceae</taxon>
        <taxon>Actinomadura</taxon>
    </lineage>
</organism>
<dbReference type="InterPro" id="IPR016039">
    <property type="entry name" value="Thiolase-like"/>
</dbReference>
<dbReference type="GO" id="GO:0005737">
    <property type="term" value="C:cytoplasm"/>
    <property type="evidence" value="ECO:0007669"/>
    <property type="project" value="TreeGrafter"/>
</dbReference>
<dbReference type="InterPro" id="IPR049552">
    <property type="entry name" value="PKS_DH_N"/>
</dbReference>
<dbReference type="Pfam" id="PF00698">
    <property type="entry name" value="Acyl_transf_1"/>
    <property type="match status" value="3"/>
</dbReference>
<dbReference type="InterPro" id="IPR001227">
    <property type="entry name" value="Ac_transferase_dom_sf"/>
</dbReference>
<evidence type="ECO:0000256" key="2">
    <source>
        <dbReference type="ARBA" id="ARBA00022553"/>
    </source>
</evidence>
<feature type="domain" description="Carrier" evidence="8">
    <location>
        <begin position="2778"/>
        <end position="2856"/>
    </location>
</feature>
<dbReference type="Gene3D" id="3.40.50.720">
    <property type="entry name" value="NAD(P)-binding Rossmann-like Domain"/>
    <property type="match status" value="2"/>
</dbReference>
<dbReference type="Pfam" id="PF16197">
    <property type="entry name" value="KAsynt_C_assoc"/>
    <property type="match status" value="2"/>
</dbReference>
<dbReference type="SMART" id="SM00827">
    <property type="entry name" value="PKS_AT"/>
    <property type="match status" value="3"/>
</dbReference>
<reference evidence="12" key="1">
    <citation type="submission" date="2017-06" db="EMBL/GenBank/DDBJ databases">
        <authorList>
            <person name="Varghese N."/>
            <person name="Submissions S."/>
        </authorList>
    </citation>
    <scope>NUCLEOTIDE SEQUENCE [LARGE SCALE GENOMIC DNA]</scope>
    <source>
        <strain evidence="12">DSM 44485</strain>
    </source>
</reference>
<dbReference type="PROSITE" id="PS00098">
    <property type="entry name" value="THIOLASE_1"/>
    <property type="match status" value="1"/>
</dbReference>
<dbReference type="Pfam" id="PF00550">
    <property type="entry name" value="PP-binding"/>
    <property type="match status" value="3"/>
</dbReference>
<keyword evidence="3 11" id="KW-0808">Transferase</keyword>
<dbReference type="InterPro" id="IPR020806">
    <property type="entry name" value="PKS_PP-bd"/>
</dbReference>
<dbReference type="Gene3D" id="3.10.129.110">
    <property type="entry name" value="Polyketide synthase dehydratase"/>
    <property type="match status" value="1"/>
</dbReference>
<evidence type="ECO:0000256" key="6">
    <source>
        <dbReference type="PROSITE-ProRule" id="PRU01363"/>
    </source>
</evidence>
<dbReference type="SMART" id="SM00822">
    <property type="entry name" value="PKS_KR"/>
    <property type="match status" value="2"/>
</dbReference>
<dbReference type="GO" id="GO:0016491">
    <property type="term" value="F:oxidoreductase activity"/>
    <property type="evidence" value="ECO:0007669"/>
    <property type="project" value="InterPro"/>
</dbReference>
<accession>A0A238XM79</accession>
<dbReference type="GO" id="GO:0008270">
    <property type="term" value="F:zinc ion binding"/>
    <property type="evidence" value="ECO:0007669"/>
    <property type="project" value="InterPro"/>
</dbReference>
<dbReference type="FunFam" id="1.10.1200.10:FF:000007">
    <property type="entry name" value="Probable polyketide synthase pks17"/>
    <property type="match status" value="2"/>
</dbReference>
<dbReference type="Pfam" id="PF08659">
    <property type="entry name" value="KR"/>
    <property type="match status" value="2"/>
</dbReference>
<feature type="compositionally biased region" description="Low complexity" evidence="7">
    <location>
        <begin position="3319"/>
        <end position="3331"/>
    </location>
</feature>
<feature type="compositionally biased region" description="Acidic residues" evidence="7">
    <location>
        <begin position="4979"/>
        <end position="4994"/>
    </location>
</feature>
<dbReference type="SMART" id="SM00826">
    <property type="entry name" value="PKS_DH"/>
    <property type="match status" value="1"/>
</dbReference>
<feature type="active site" description="Proton donor; for dehydratase activity" evidence="6">
    <location>
        <position position="3994"/>
    </location>
</feature>
<dbReference type="InterPro" id="IPR020615">
    <property type="entry name" value="Thiolase_acyl_enz_int_AS"/>
</dbReference>
<feature type="domain" description="Ketosynthase family 3 (KS3)" evidence="9">
    <location>
        <begin position="11"/>
        <end position="437"/>
    </location>
</feature>
<feature type="compositionally biased region" description="Low complexity" evidence="7">
    <location>
        <begin position="1040"/>
        <end position="1055"/>
    </location>
</feature>
<dbReference type="Gene3D" id="3.90.180.10">
    <property type="entry name" value="Medium-chain alcohol dehydrogenases, catalytic domain"/>
    <property type="match status" value="1"/>
</dbReference>
<dbReference type="SUPFAM" id="SSF53901">
    <property type="entry name" value="Thiolase-like"/>
    <property type="match status" value="3"/>
</dbReference>
<name>A0A238XM79_9ACTN</name>
<dbReference type="Proteomes" id="UP000198420">
    <property type="component" value="Unassembled WGS sequence"/>
</dbReference>
<dbReference type="CDD" id="cd08952">
    <property type="entry name" value="KR_1_SDR_x"/>
    <property type="match status" value="1"/>
</dbReference>
<dbReference type="SMART" id="SM01294">
    <property type="entry name" value="PKS_PP_betabranch"/>
    <property type="match status" value="3"/>
</dbReference>
<dbReference type="PROSITE" id="PS00012">
    <property type="entry name" value="PHOSPHOPANTETHEINE"/>
    <property type="match status" value="1"/>
</dbReference>
<dbReference type="InterPro" id="IPR011032">
    <property type="entry name" value="GroES-like_sf"/>
</dbReference>
<evidence type="ECO:0000259" key="9">
    <source>
        <dbReference type="PROSITE" id="PS52004"/>
    </source>
</evidence>
<feature type="region of interest" description="C-terminal hotdog fold" evidence="6">
    <location>
        <begin position="3931"/>
        <end position="4076"/>
    </location>
</feature>
<keyword evidence="4" id="KW-0511">Multifunctional enzyme</keyword>
<feature type="region of interest" description="Disordered" evidence="7">
    <location>
        <begin position="2743"/>
        <end position="2762"/>
    </location>
</feature>
<dbReference type="OrthoDB" id="4537517at2"/>
<dbReference type="SMART" id="SM00825">
    <property type="entry name" value="PKS_KS"/>
    <property type="match status" value="3"/>
</dbReference>
<dbReference type="PROSITE" id="PS52019">
    <property type="entry name" value="PKS_MFAS_DH"/>
    <property type="match status" value="1"/>
</dbReference>
<dbReference type="InterPro" id="IPR009081">
    <property type="entry name" value="PP-bd_ACP"/>
</dbReference>
<evidence type="ECO:0000313" key="11">
    <source>
        <dbReference type="EMBL" id="SNR59681.1"/>
    </source>
</evidence>
<dbReference type="InterPro" id="IPR055123">
    <property type="entry name" value="SpnB-like_Rossmann"/>
</dbReference>